<name>A0ABU6XS23_9FABA</name>
<protein>
    <recommendedName>
        <fullName evidence="4">Secreted protein</fullName>
    </recommendedName>
</protein>
<dbReference type="Proteomes" id="UP001341840">
    <property type="component" value="Unassembled WGS sequence"/>
</dbReference>
<evidence type="ECO:0000313" key="2">
    <source>
        <dbReference type="EMBL" id="MED6200331.1"/>
    </source>
</evidence>
<evidence type="ECO:0000256" key="1">
    <source>
        <dbReference type="SAM" id="SignalP"/>
    </source>
</evidence>
<dbReference type="EMBL" id="JASCZI010212799">
    <property type="protein sequence ID" value="MED6200331.1"/>
    <property type="molecule type" value="Genomic_DNA"/>
</dbReference>
<gene>
    <name evidence="2" type="ORF">PIB30_084044</name>
</gene>
<proteinExistence type="predicted"/>
<sequence>MGLAAAILPLSSVVFLPPCCCHGLALSEFARATAMLQRCCQAGSASAVSHQHRSFVFFASSVRIGFALLLLLRFKCFVILDVSIYLGLFLRSELLWRLLSDYRCCSCPISVVLVDCVAAPKCRLWPCVVSALPRGTR</sequence>
<keyword evidence="3" id="KW-1185">Reference proteome</keyword>
<evidence type="ECO:0000313" key="3">
    <source>
        <dbReference type="Proteomes" id="UP001341840"/>
    </source>
</evidence>
<comment type="caution">
    <text evidence="2">The sequence shown here is derived from an EMBL/GenBank/DDBJ whole genome shotgun (WGS) entry which is preliminary data.</text>
</comment>
<reference evidence="2 3" key="1">
    <citation type="journal article" date="2023" name="Plants (Basel)">
        <title>Bridging the Gap: Combining Genomics and Transcriptomics Approaches to Understand Stylosanthes scabra, an Orphan Legume from the Brazilian Caatinga.</title>
        <authorList>
            <person name="Ferreira-Neto J.R.C."/>
            <person name="da Silva M.D."/>
            <person name="Binneck E."/>
            <person name="de Melo N.F."/>
            <person name="da Silva R.H."/>
            <person name="de Melo A.L.T.M."/>
            <person name="Pandolfi V."/>
            <person name="Bustamante F.O."/>
            <person name="Brasileiro-Vidal A.C."/>
            <person name="Benko-Iseppon A.M."/>
        </authorList>
    </citation>
    <scope>NUCLEOTIDE SEQUENCE [LARGE SCALE GENOMIC DNA]</scope>
    <source>
        <tissue evidence="2">Leaves</tissue>
    </source>
</reference>
<organism evidence="2 3">
    <name type="scientific">Stylosanthes scabra</name>
    <dbReference type="NCBI Taxonomy" id="79078"/>
    <lineage>
        <taxon>Eukaryota</taxon>
        <taxon>Viridiplantae</taxon>
        <taxon>Streptophyta</taxon>
        <taxon>Embryophyta</taxon>
        <taxon>Tracheophyta</taxon>
        <taxon>Spermatophyta</taxon>
        <taxon>Magnoliopsida</taxon>
        <taxon>eudicotyledons</taxon>
        <taxon>Gunneridae</taxon>
        <taxon>Pentapetalae</taxon>
        <taxon>rosids</taxon>
        <taxon>fabids</taxon>
        <taxon>Fabales</taxon>
        <taxon>Fabaceae</taxon>
        <taxon>Papilionoideae</taxon>
        <taxon>50 kb inversion clade</taxon>
        <taxon>dalbergioids sensu lato</taxon>
        <taxon>Dalbergieae</taxon>
        <taxon>Pterocarpus clade</taxon>
        <taxon>Stylosanthes</taxon>
    </lineage>
</organism>
<keyword evidence="1" id="KW-0732">Signal</keyword>
<feature type="signal peptide" evidence="1">
    <location>
        <begin position="1"/>
        <end position="21"/>
    </location>
</feature>
<evidence type="ECO:0008006" key="4">
    <source>
        <dbReference type="Google" id="ProtNLM"/>
    </source>
</evidence>
<accession>A0ABU6XS23</accession>
<feature type="chain" id="PRO_5045176260" description="Secreted protein" evidence="1">
    <location>
        <begin position="22"/>
        <end position="137"/>
    </location>
</feature>